<name>A0ABD1CKF5_CULPP</name>
<feature type="region of interest" description="Disordered" evidence="1">
    <location>
        <begin position="1"/>
        <end position="28"/>
    </location>
</feature>
<dbReference type="AlphaFoldDB" id="A0ABD1CKF5"/>
<comment type="caution">
    <text evidence="2">The sequence shown here is derived from an EMBL/GenBank/DDBJ whole genome shotgun (WGS) entry which is preliminary data.</text>
</comment>
<evidence type="ECO:0000313" key="2">
    <source>
        <dbReference type="EMBL" id="KAL1376880.1"/>
    </source>
</evidence>
<reference evidence="2 3" key="1">
    <citation type="submission" date="2024-05" db="EMBL/GenBank/DDBJ databases">
        <title>Culex pipiens pipiens assembly and annotation.</title>
        <authorList>
            <person name="Alout H."/>
            <person name="Durand T."/>
        </authorList>
    </citation>
    <scope>NUCLEOTIDE SEQUENCE [LARGE SCALE GENOMIC DNA]</scope>
    <source>
        <strain evidence="2">HA-2024</strain>
        <tissue evidence="2">Whole body</tissue>
    </source>
</reference>
<evidence type="ECO:0000313" key="3">
    <source>
        <dbReference type="Proteomes" id="UP001562425"/>
    </source>
</evidence>
<evidence type="ECO:0000256" key="1">
    <source>
        <dbReference type="SAM" id="MobiDB-lite"/>
    </source>
</evidence>
<accession>A0ABD1CKF5</accession>
<sequence>MERKQAAAGNLQELEQKLKSKRVKTEDRGLHWSRTHDRYGGECDGPLRLLSKHWEDNIQKFSPSRIPELPRVTAMS</sequence>
<organism evidence="2 3">
    <name type="scientific">Culex pipiens pipiens</name>
    <name type="common">Northern house mosquito</name>
    <dbReference type="NCBI Taxonomy" id="38569"/>
    <lineage>
        <taxon>Eukaryota</taxon>
        <taxon>Metazoa</taxon>
        <taxon>Ecdysozoa</taxon>
        <taxon>Arthropoda</taxon>
        <taxon>Hexapoda</taxon>
        <taxon>Insecta</taxon>
        <taxon>Pterygota</taxon>
        <taxon>Neoptera</taxon>
        <taxon>Endopterygota</taxon>
        <taxon>Diptera</taxon>
        <taxon>Nematocera</taxon>
        <taxon>Culicoidea</taxon>
        <taxon>Culicidae</taxon>
        <taxon>Culicinae</taxon>
        <taxon>Culicini</taxon>
        <taxon>Culex</taxon>
        <taxon>Culex</taxon>
    </lineage>
</organism>
<dbReference type="EMBL" id="JBEHCU010011327">
    <property type="protein sequence ID" value="KAL1376880.1"/>
    <property type="molecule type" value="Genomic_DNA"/>
</dbReference>
<dbReference type="Proteomes" id="UP001562425">
    <property type="component" value="Unassembled WGS sequence"/>
</dbReference>
<gene>
    <name evidence="2" type="ORF">pipiens_016627</name>
</gene>
<protein>
    <submittedName>
        <fullName evidence="2">Uncharacterized protein</fullName>
    </submittedName>
</protein>
<feature type="compositionally biased region" description="Basic and acidic residues" evidence="1">
    <location>
        <begin position="14"/>
        <end position="28"/>
    </location>
</feature>
<proteinExistence type="predicted"/>
<keyword evidence="3" id="KW-1185">Reference proteome</keyword>